<dbReference type="InterPro" id="IPR036259">
    <property type="entry name" value="MFS_trans_sf"/>
</dbReference>
<keyword evidence="5 7" id="KW-0472">Membrane</keyword>
<feature type="transmembrane region" description="Helical" evidence="7">
    <location>
        <begin position="175"/>
        <end position="193"/>
    </location>
</feature>
<dbReference type="SUPFAM" id="SSF103473">
    <property type="entry name" value="MFS general substrate transporter"/>
    <property type="match status" value="1"/>
</dbReference>
<dbReference type="AlphaFoldDB" id="A0A8T2JF57"/>
<dbReference type="Pfam" id="PF07690">
    <property type="entry name" value="MFS_1"/>
    <property type="match status" value="1"/>
</dbReference>
<evidence type="ECO:0000256" key="3">
    <source>
        <dbReference type="ARBA" id="ARBA00022692"/>
    </source>
</evidence>
<dbReference type="Proteomes" id="UP000812440">
    <property type="component" value="Chromosome 3"/>
</dbReference>
<feature type="transmembrane region" description="Helical" evidence="7">
    <location>
        <begin position="18"/>
        <end position="42"/>
    </location>
</feature>
<evidence type="ECO:0000313" key="10">
    <source>
        <dbReference type="Proteomes" id="UP000812440"/>
    </source>
</evidence>
<feature type="transmembrane region" description="Helical" evidence="7">
    <location>
        <begin position="356"/>
        <end position="376"/>
    </location>
</feature>
<dbReference type="Gene3D" id="1.20.1250.20">
    <property type="entry name" value="MFS general substrate transporter like domains"/>
    <property type="match status" value="1"/>
</dbReference>
<keyword evidence="2" id="KW-0813">Transport</keyword>
<dbReference type="EMBL" id="JAACNH010000006">
    <property type="protein sequence ID" value="KAG8441096.1"/>
    <property type="molecule type" value="Genomic_DNA"/>
</dbReference>
<keyword evidence="3 7" id="KW-0812">Transmembrane</keyword>
<dbReference type="PANTHER" id="PTHR23506:SF40">
    <property type="entry name" value="CHROMAFFIN GRANULE AMINE TRANSPORTER ISOFORM X2"/>
    <property type="match status" value="1"/>
</dbReference>
<dbReference type="GO" id="GO:0043195">
    <property type="term" value="C:terminal bouton"/>
    <property type="evidence" value="ECO:0007669"/>
    <property type="project" value="TreeGrafter"/>
</dbReference>
<protein>
    <recommendedName>
        <fullName evidence="8">Major facilitator superfamily (MFS) profile domain-containing protein</fullName>
    </recommendedName>
</protein>
<evidence type="ECO:0000256" key="5">
    <source>
        <dbReference type="ARBA" id="ARBA00023136"/>
    </source>
</evidence>
<feature type="compositionally biased region" description="Basic and acidic residues" evidence="6">
    <location>
        <begin position="464"/>
        <end position="477"/>
    </location>
</feature>
<evidence type="ECO:0000256" key="2">
    <source>
        <dbReference type="ARBA" id="ARBA00022448"/>
    </source>
</evidence>
<evidence type="ECO:0000259" key="8">
    <source>
        <dbReference type="PROSITE" id="PS50850"/>
    </source>
</evidence>
<dbReference type="InterPro" id="IPR050930">
    <property type="entry name" value="MFS_Vesicular_Transporter"/>
</dbReference>
<feature type="region of interest" description="Disordered" evidence="6">
    <location>
        <begin position="446"/>
        <end position="492"/>
    </location>
</feature>
<feature type="compositionally biased region" description="Basic and acidic residues" evidence="6">
    <location>
        <begin position="446"/>
        <end position="456"/>
    </location>
</feature>
<feature type="transmembrane region" description="Helical" evidence="7">
    <location>
        <begin position="416"/>
        <end position="437"/>
    </location>
</feature>
<keyword evidence="4 7" id="KW-1133">Transmembrane helix</keyword>
<dbReference type="PROSITE" id="PS50850">
    <property type="entry name" value="MFS"/>
    <property type="match status" value="1"/>
</dbReference>
<feature type="transmembrane region" description="Helical" evidence="7">
    <location>
        <begin position="388"/>
        <end position="410"/>
    </location>
</feature>
<dbReference type="GO" id="GO:0030672">
    <property type="term" value="C:synaptic vesicle membrane"/>
    <property type="evidence" value="ECO:0007669"/>
    <property type="project" value="TreeGrafter"/>
</dbReference>
<dbReference type="GO" id="GO:0005335">
    <property type="term" value="F:serotonin:sodium:chloride symporter activity"/>
    <property type="evidence" value="ECO:0007669"/>
    <property type="project" value="TreeGrafter"/>
</dbReference>
<accession>A0A8T2JF57</accession>
<evidence type="ECO:0000256" key="6">
    <source>
        <dbReference type="SAM" id="MobiDB-lite"/>
    </source>
</evidence>
<evidence type="ECO:0000313" key="9">
    <source>
        <dbReference type="EMBL" id="KAG8441096.1"/>
    </source>
</evidence>
<comment type="caution">
    <text evidence="9">The sequence shown here is derived from an EMBL/GenBank/DDBJ whole genome shotgun (WGS) entry which is preliminary data.</text>
</comment>
<dbReference type="InterPro" id="IPR011701">
    <property type="entry name" value="MFS"/>
</dbReference>
<evidence type="ECO:0000256" key="4">
    <source>
        <dbReference type="ARBA" id="ARBA00022989"/>
    </source>
</evidence>
<keyword evidence="10" id="KW-1185">Reference proteome</keyword>
<comment type="subcellular location">
    <subcellularLocation>
        <location evidence="1">Membrane</location>
        <topology evidence="1">Multi-pass membrane protein</topology>
    </subcellularLocation>
</comment>
<dbReference type="InterPro" id="IPR020846">
    <property type="entry name" value="MFS_dom"/>
</dbReference>
<feature type="transmembrane region" description="Helical" evidence="7">
    <location>
        <begin position="320"/>
        <end position="344"/>
    </location>
</feature>
<gene>
    <name evidence="9" type="ORF">GDO86_006731</name>
</gene>
<dbReference type="GO" id="GO:0015842">
    <property type="term" value="P:aminergic neurotransmitter loading into synaptic vesicle"/>
    <property type="evidence" value="ECO:0007669"/>
    <property type="project" value="TreeGrafter"/>
</dbReference>
<evidence type="ECO:0000256" key="7">
    <source>
        <dbReference type="SAM" id="Phobius"/>
    </source>
</evidence>
<feature type="transmembrane region" description="Helical" evidence="7">
    <location>
        <begin position="147"/>
        <end position="169"/>
    </location>
</feature>
<name>A0A8T2JF57_9PIPI</name>
<feature type="transmembrane region" description="Helical" evidence="7">
    <location>
        <begin position="226"/>
        <end position="246"/>
    </location>
</feature>
<sequence>MVECNPCQCLKNKHMSQILILVVVVVGLFVDCILFSVVGPILPAFLYDIKHENESKFLTSSPLAAPNYSSLVNYSSFNNSTEGKTNGKHINETQISGSDMECYQDKESLHNENLEVGILVSIKALVQFVVNPIVGKLLNRLGYDLPLFSGFFIMFTSSLMFAFSTSYAVLAVARGLQGIGSSLTVVPGFSLIARTFPDDKERGKVMAMCSAGLATGGIIGPPFGSIMYSIGGMPLPFLTIAAITLLDGEKKGNGRTRSFFLIISLHISQNVPPTPYLVLLRDPYIVMLVVALCFIRLNFGVLSTTIPLRMMEVMCLPTHLIVSLGLIPCAVTYIICINFFAFIFPVNIYEIIGPSTAFGLGFALSGSSIYPMLAYLVDLRHTKVYGGIYALTDMAYCFGYFVGPLLGGYLVKVIGFTWLMVIMGLLEIAYAPVLILMRNVPGKDENKPILSNEEHPAQLTPKSDTQDQDFHETDNSDKGITPPFDATKGTLP</sequence>
<reference evidence="9" key="1">
    <citation type="thesis" date="2020" institute="ProQuest LLC" country="789 East Eisenhower Parkway, Ann Arbor, MI, USA">
        <title>Comparative Genomics and Chromosome Evolution.</title>
        <authorList>
            <person name="Mudd A.B."/>
        </authorList>
    </citation>
    <scope>NUCLEOTIDE SEQUENCE</scope>
    <source>
        <strain evidence="9">Female2</strain>
        <tissue evidence="9">Blood</tissue>
    </source>
</reference>
<proteinExistence type="predicted"/>
<dbReference type="PANTHER" id="PTHR23506">
    <property type="entry name" value="GH10249P"/>
    <property type="match status" value="1"/>
</dbReference>
<feature type="transmembrane region" description="Helical" evidence="7">
    <location>
        <begin position="284"/>
        <end position="308"/>
    </location>
</feature>
<feature type="transmembrane region" description="Helical" evidence="7">
    <location>
        <begin position="258"/>
        <end position="278"/>
    </location>
</feature>
<evidence type="ECO:0000256" key="1">
    <source>
        <dbReference type="ARBA" id="ARBA00004141"/>
    </source>
</evidence>
<dbReference type="OrthoDB" id="5086884at2759"/>
<organism evidence="9 10">
    <name type="scientific">Hymenochirus boettgeri</name>
    <name type="common">Congo dwarf clawed frog</name>
    <dbReference type="NCBI Taxonomy" id="247094"/>
    <lineage>
        <taxon>Eukaryota</taxon>
        <taxon>Metazoa</taxon>
        <taxon>Chordata</taxon>
        <taxon>Craniata</taxon>
        <taxon>Vertebrata</taxon>
        <taxon>Euteleostomi</taxon>
        <taxon>Amphibia</taxon>
        <taxon>Batrachia</taxon>
        <taxon>Anura</taxon>
        <taxon>Pipoidea</taxon>
        <taxon>Pipidae</taxon>
        <taxon>Pipinae</taxon>
        <taxon>Hymenochirus</taxon>
    </lineage>
</organism>
<feature type="domain" description="Major facilitator superfamily (MFS) profile" evidence="8">
    <location>
        <begin position="20"/>
        <end position="492"/>
    </location>
</feature>